<reference evidence="1 2" key="1">
    <citation type="submission" date="2014-04" db="EMBL/GenBank/DDBJ databases">
        <title>Evolutionary Origins and Diversification of the Mycorrhizal Mutualists.</title>
        <authorList>
            <consortium name="DOE Joint Genome Institute"/>
            <consortium name="Mycorrhizal Genomics Consortium"/>
            <person name="Kohler A."/>
            <person name="Kuo A."/>
            <person name="Nagy L.G."/>
            <person name="Floudas D."/>
            <person name="Copeland A."/>
            <person name="Barry K.W."/>
            <person name="Cichocki N."/>
            <person name="Veneault-Fourrey C."/>
            <person name="LaButti K."/>
            <person name="Lindquist E.A."/>
            <person name="Lipzen A."/>
            <person name="Lundell T."/>
            <person name="Morin E."/>
            <person name="Murat C."/>
            <person name="Riley R."/>
            <person name="Ohm R."/>
            <person name="Sun H."/>
            <person name="Tunlid A."/>
            <person name="Henrissat B."/>
            <person name="Grigoriev I.V."/>
            <person name="Hibbett D.S."/>
            <person name="Martin F."/>
        </authorList>
    </citation>
    <scope>NUCLEOTIDE SEQUENCE [LARGE SCALE GENOMIC DNA]</scope>
    <source>
        <strain evidence="1 2">Koide BX008</strain>
    </source>
</reference>
<organism evidence="1 2">
    <name type="scientific">Amanita muscaria (strain Koide BX008)</name>
    <dbReference type="NCBI Taxonomy" id="946122"/>
    <lineage>
        <taxon>Eukaryota</taxon>
        <taxon>Fungi</taxon>
        <taxon>Dikarya</taxon>
        <taxon>Basidiomycota</taxon>
        <taxon>Agaricomycotina</taxon>
        <taxon>Agaricomycetes</taxon>
        <taxon>Agaricomycetidae</taxon>
        <taxon>Agaricales</taxon>
        <taxon>Pluteineae</taxon>
        <taxon>Amanitaceae</taxon>
        <taxon>Amanita</taxon>
    </lineage>
</organism>
<dbReference type="OrthoDB" id="2967309at2759"/>
<keyword evidence="2" id="KW-1185">Reference proteome</keyword>
<dbReference type="Proteomes" id="UP000054549">
    <property type="component" value="Unassembled WGS sequence"/>
</dbReference>
<gene>
    <name evidence="1" type="ORF">M378DRAFT_171680</name>
</gene>
<evidence type="ECO:0000313" key="1">
    <source>
        <dbReference type="EMBL" id="KIL57493.1"/>
    </source>
</evidence>
<name>A0A0C2WMR8_AMAMK</name>
<evidence type="ECO:0000313" key="2">
    <source>
        <dbReference type="Proteomes" id="UP000054549"/>
    </source>
</evidence>
<sequence>MHKHDLAWARQSVTDAIVSLRSLRNLKLIFPCRGCWELPMIMDVLHINQLSNLQKISIFGECKNYQSLIVDRIAEAIAKSPFLTHFKVAYHSYDPPPLQDFFTKRSPKMPLHFSHVAVAGMGFCLDHRLLPHLRALRSLELIDIKPKNVAEIYKTLARERIFLSHIVIDNVFPEFLDYLSLHAGILVELSILYLRRPTPRGELDALAERFYGYVLPKHVKSLELLNISPIFCCKWCFNPQHCSMFSQAKQLRSLSVSFPESRIFGIQERNSLDDAVSSMMQLSLTSHFLTKIQINVAKQREWYRPLVYDIPWHSHREDASNPLDFFAQSIRRRFRSFSFSDKRVYHRPLPQIEVFPRRYMYAYESVDKRASFIKK</sequence>
<dbReference type="AlphaFoldDB" id="A0A0C2WMR8"/>
<dbReference type="STRING" id="946122.A0A0C2WMR8"/>
<proteinExistence type="predicted"/>
<dbReference type="HOGENOM" id="CLU_740926_0_0_1"/>
<accession>A0A0C2WMR8</accession>
<dbReference type="EMBL" id="KN818367">
    <property type="protein sequence ID" value="KIL57493.1"/>
    <property type="molecule type" value="Genomic_DNA"/>
</dbReference>
<protein>
    <submittedName>
        <fullName evidence="1">Uncharacterized protein</fullName>
    </submittedName>
</protein>
<dbReference type="InParanoid" id="A0A0C2WMR8"/>